<keyword evidence="4" id="KW-1133">Transmembrane helix</keyword>
<feature type="domain" description="RNA polymerase sigma factor 70 region 4 type 2" evidence="5">
    <location>
        <begin position="6"/>
        <end position="57"/>
    </location>
</feature>
<keyword evidence="1" id="KW-0805">Transcription regulation</keyword>
<dbReference type="SUPFAM" id="SSF88659">
    <property type="entry name" value="Sigma3 and sigma4 domains of RNA polymerase sigma factors"/>
    <property type="match status" value="1"/>
</dbReference>
<dbReference type="InterPro" id="IPR013249">
    <property type="entry name" value="RNA_pol_sigma70_r4_t2"/>
</dbReference>
<gene>
    <name evidence="6" type="ORF">BsIDN1_11810</name>
</gene>
<evidence type="ECO:0000256" key="4">
    <source>
        <dbReference type="SAM" id="Phobius"/>
    </source>
</evidence>
<dbReference type="Proteomes" id="UP000464658">
    <property type="component" value="Chromosome"/>
</dbReference>
<keyword evidence="2" id="KW-0731">Sigma factor</keyword>
<dbReference type="CDD" id="cd06171">
    <property type="entry name" value="Sigma70_r4"/>
    <property type="match status" value="1"/>
</dbReference>
<dbReference type="InterPro" id="IPR039425">
    <property type="entry name" value="RNA_pol_sigma-70-like"/>
</dbReference>
<dbReference type="EMBL" id="AP021906">
    <property type="protein sequence ID" value="BBP87563.1"/>
    <property type="molecule type" value="Genomic_DNA"/>
</dbReference>
<proteinExistence type="predicted"/>
<dbReference type="InterPro" id="IPR013324">
    <property type="entry name" value="RNA_pol_sigma_r3/r4-like"/>
</dbReference>
<name>A0A5S9M349_BACIA</name>
<evidence type="ECO:0000313" key="6">
    <source>
        <dbReference type="EMBL" id="BBP87563.1"/>
    </source>
</evidence>
<dbReference type="InterPro" id="IPR036388">
    <property type="entry name" value="WH-like_DNA-bd_sf"/>
</dbReference>
<keyword evidence="4" id="KW-0472">Membrane</keyword>
<dbReference type="GO" id="GO:0003677">
    <property type="term" value="F:DNA binding"/>
    <property type="evidence" value="ECO:0007669"/>
    <property type="project" value="InterPro"/>
</dbReference>
<feature type="transmembrane region" description="Helical" evidence="4">
    <location>
        <begin position="114"/>
        <end position="135"/>
    </location>
</feature>
<keyword evidence="3" id="KW-0804">Transcription</keyword>
<evidence type="ECO:0000256" key="2">
    <source>
        <dbReference type="ARBA" id="ARBA00023082"/>
    </source>
</evidence>
<dbReference type="Gene3D" id="1.10.10.10">
    <property type="entry name" value="Winged helix-like DNA-binding domain superfamily/Winged helix DNA-binding domain"/>
    <property type="match status" value="1"/>
</dbReference>
<dbReference type="Pfam" id="PF08281">
    <property type="entry name" value="Sigma70_r4_2"/>
    <property type="match status" value="1"/>
</dbReference>
<dbReference type="AlphaFoldDB" id="A0A5S9M349"/>
<dbReference type="InterPro" id="IPR014284">
    <property type="entry name" value="RNA_pol_sigma-70_dom"/>
</dbReference>
<evidence type="ECO:0000313" key="7">
    <source>
        <dbReference type="Proteomes" id="UP000464658"/>
    </source>
</evidence>
<accession>A0A5S9M349</accession>
<reference evidence="6 7" key="1">
    <citation type="submission" date="2019-12" db="EMBL/GenBank/DDBJ databases">
        <title>Full genome sequence of a Bacillus safensis strain isolated from commercially available natto in Indonesia.</title>
        <authorList>
            <person name="Yoshida M."/>
            <person name="Uomi M."/>
            <person name="Waturangi D."/>
            <person name="Ekaputri J.J."/>
            <person name="Setiamarga D.H.E."/>
        </authorList>
    </citation>
    <scope>NUCLEOTIDE SEQUENCE [LARGE SCALE GENOMIC DNA]</scope>
    <source>
        <strain evidence="6 7">IDN1</strain>
    </source>
</reference>
<organism evidence="6 7">
    <name type="scientific">Bacillus safensis</name>
    <dbReference type="NCBI Taxonomy" id="561879"/>
    <lineage>
        <taxon>Bacteria</taxon>
        <taxon>Bacillati</taxon>
        <taxon>Bacillota</taxon>
        <taxon>Bacilli</taxon>
        <taxon>Bacillales</taxon>
        <taxon>Bacillaceae</taxon>
        <taxon>Bacillus</taxon>
    </lineage>
</organism>
<evidence type="ECO:0000256" key="3">
    <source>
        <dbReference type="ARBA" id="ARBA00023163"/>
    </source>
</evidence>
<evidence type="ECO:0000259" key="5">
    <source>
        <dbReference type="Pfam" id="PF08281"/>
    </source>
</evidence>
<evidence type="ECO:0000256" key="1">
    <source>
        <dbReference type="ARBA" id="ARBA00023015"/>
    </source>
</evidence>
<dbReference type="GO" id="GO:0016987">
    <property type="term" value="F:sigma factor activity"/>
    <property type="evidence" value="ECO:0007669"/>
    <property type="project" value="UniProtKB-KW"/>
</dbReference>
<dbReference type="PANTHER" id="PTHR43133">
    <property type="entry name" value="RNA POLYMERASE ECF-TYPE SIGMA FACTO"/>
    <property type="match status" value="1"/>
</dbReference>
<dbReference type="GO" id="GO:0006352">
    <property type="term" value="P:DNA-templated transcription initiation"/>
    <property type="evidence" value="ECO:0007669"/>
    <property type="project" value="InterPro"/>
</dbReference>
<dbReference type="PANTHER" id="PTHR43133:SF51">
    <property type="entry name" value="RNA POLYMERASE SIGMA FACTOR"/>
    <property type="match status" value="1"/>
</dbReference>
<keyword evidence="4" id="KW-0812">Transmembrane</keyword>
<dbReference type="NCBIfam" id="TIGR02937">
    <property type="entry name" value="sigma70-ECF"/>
    <property type="match status" value="1"/>
</dbReference>
<sequence>MEDKLDLKNALEVLDEQYQVVIQLFYFQDYSISMISEQMGVPEGTVKTHLYRARKLLKQTLEKEESVDGTKRNEKAFYDEIDVPTVEVTSAIRQAIGDVKAEQKRHWFKWNWRTPVYSAVVLLVLYFSSGFFFSFS</sequence>
<protein>
    <recommendedName>
        <fullName evidence="5">RNA polymerase sigma factor 70 region 4 type 2 domain-containing protein</fullName>
    </recommendedName>
</protein>